<dbReference type="OrthoDB" id="1778860at2"/>
<accession>A0A0L6U3J3</accession>
<organism evidence="1 2">
    <name type="scientific">Acetobacterium bakii</name>
    <dbReference type="NCBI Taxonomy" id="52689"/>
    <lineage>
        <taxon>Bacteria</taxon>
        <taxon>Bacillati</taxon>
        <taxon>Bacillota</taxon>
        <taxon>Clostridia</taxon>
        <taxon>Eubacteriales</taxon>
        <taxon>Eubacteriaceae</taxon>
        <taxon>Acetobacterium</taxon>
    </lineage>
</organism>
<keyword evidence="2" id="KW-1185">Reference proteome</keyword>
<evidence type="ECO:0000313" key="1">
    <source>
        <dbReference type="EMBL" id="KNZ42907.1"/>
    </source>
</evidence>
<sequence>MFEKTTIDGPNTIITIGNFEVKIVPKIYGGYTLTKTIKNNPFKIIEIREIRLPISEKEVIIEAKELLKRKYESIDFNKYCII</sequence>
<dbReference type="EMBL" id="LGYO01000008">
    <property type="protein sequence ID" value="KNZ42907.1"/>
    <property type="molecule type" value="Genomic_DNA"/>
</dbReference>
<name>A0A0L6U3J3_9FIRM</name>
<gene>
    <name evidence="1" type="ORF">AKG39_04085</name>
</gene>
<dbReference type="Proteomes" id="UP000036873">
    <property type="component" value="Unassembled WGS sequence"/>
</dbReference>
<dbReference type="PATRIC" id="fig|52689.4.peg.3865"/>
<reference evidence="2" key="1">
    <citation type="submission" date="2015-07" db="EMBL/GenBank/DDBJ databases">
        <title>Draft genome sequence of Acetobacterium bakii DSM 8293, a potential psychrophilic chemical producer through syngas fermentation.</title>
        <authorList>
            <person name="Song Y."/>
            <person name="Hwang S."/>
            <person name="Cho B.-K."/>
        </authorList>
    </citation>
    <scope>NUCLEOTIDE SEQUENCE [LARGE SCALE GENOMIC DNA]</scope>
    <source>
        <strain evidence="2">DSM 8239</strain>
    </source>
</reference>
<dbReference type="RefSeq" id="WP_050739085.1">
    <property type="nucleotide sequence ID" value="NZ_LGYO01000008.1"/>
</dbReference>
<proteinExistence type="predicted"/>
<evidence type="ECO:0000313" key="2">
    <source>
        <dbReference type="Proteomes" id="UP000036873"/>
    </source>
</evidence>
<comment type="caution">
    <text evidence="1">The sequence shown here is derived from an EMBL/GenBank/DDBJ whole genome shotgun (WGS) entry which is preliminary data.</text>
</comment>
<protein>
    <submittedName>
        <fullName evidence="1">Uncharacterized protein</fullName>
    </submittedName>
</protein>
<dbReference type="AlphaFoldDB" id="A0A0L6U3J3"/>